<gene>
    <name evidence="1" type="ORF">GCM10009665_27400</name>
</gene>
<sequence>MHRSWRRAARIPRRGCAALPFAHRAARSTDMRRTTRSLKRLAPITAGLATVALLAGAAPAQAAGLTGSPGGPYAGMGGCPVTSPALQNPDNLQVGCVVSVTRAGSFTIGSTTVPLTSPITLQFGVYWDKSAPVVNFPDGSSANQYATVSPATGQLLTAKPAEITIPGIINFLPGLTSVFAQVELAGPVTDFTPLAAGESYPVFKLPIKLHLHNALFGDNCYIGSNSAPIVLHPTTGTTAPPAPGKPMTGDPGTIAVNADPNGHDAIVASFAGATLVDNTFAVPGASGCGLGGILDPLIDWTMGIPSAAGKGSVNFQQTDTALALDGSLADLTGALDASAGQAATTRH</sequence>
<dbReference type="EMBL" id="BAAALF010000038">
    <property type="protein sequence ID" value="GAA1235719.1"/>
    <property type="molecule type" value="Genomic_DNA"/>
</dbReference>
<evidence type="ECO:0008006" key="3">
    <source>
        <dbReference type="Google" id="ProtNLM"/>
    </source>
</evidence>
<organism evidence="1 2">
    <name type="scientific">Kitasatospora nipponensis</name>
    <dbReference type="NCBI Taxonomy" id="258049"/>
    <lineage>
        <taxon>Bacteria</taxon>
        <taxon>Bacillati</taxon>
        <taxon>Actinomycetota</taxon>
        <taxon>Actinomycetes</taxon>
        <taxon>Kitasatosporales</taxon>
        <taxon>Streptomycetaceae</taxon>
        <taxon>Kitasatospora</taxon>
    </lineage>
</organism>
<evidence type="ECO:0000313" key="2">
    <source>
        <dbReference type="Proteomes" id="UP001500037"/>
    </source>
</evidence>
<reference evidence="2" key="1">
    <citation type="journal article" date="2019" name="Int. J. Syst. Evol. Microbiol.">
        <title>The Global Catalogue of Microorganisms (GCM) 10K type strain sequencing project: providing services to taxonomists for standard genome sequencing and annotation.</title>
        <authorList>
            <consortium name="The Broad Institute Genomics Platform"/>
            <consortium name="The Broad Institute Genome Sequencing Center for Infectious Disease"/>
            <person name="Wu L."/>
            <person name="Ma J."/>
        </authorList>
    </citation>
    <scope>NUCLEOTIDE SEQUENCE [LARGE SCALE GENOMIC DNA]</scope>
    <source>
        <strain evidence="2">JCM 13004</strain>
    </source>
</reference>
<proteinExistence type="predicted"/>
<protein>
    <recommendedName>
        <fullName evidence="3">CHRD domain-containing protein</fullName>
    </recommendedName>
</protein>
<keyword evidence="2" id="KW-1185">Reference proteome</keyword>
<dbReference type="Proteomes" id="UP001500037">
    <property type="component" value="Unassembled WGS sequence"/>
</dbReference>
<comment type="caution">
    <text evidence="1">The sequence shown here is derived from an EMBL/GenBank/DDBJ whole genome shotgun (WGS) entry which is preliminary data.</text>
</comment>
<accession>A0ABP4GRP2</accession>
<name>A0ABP4GRP2_9ACTN</name>
<evidence type="ECO:0000313" key="1">
    <source>
        <dbReference type="EMBL" id="GAA1235719.1"/>
    </source>
</evidence>